<comment type="caution">
    <text evidence="3">The sequence shown here is derived from an EMBL/GenBank/DDBJ whole genome shotgun (WGS) entry which is preliminary data.</text>
</comment>
<protein>
    <submittedName>
        <fullName evidence="3">Type I-B CRISPR-associated protein Cas7/Cst2/DevR</fullName>
    </submittedName>
</protein>
<dbReference type="NCBIfam" id="TIGR02585">
    <property type="entry name" value="cas_Cst2_DevR"/>
    <property type="match status" value="1"/>
</dbReference>
<dbReference type="Pfam" id="PF01905">
    <property type="entry name" value="DevR"/>
    <property type="match status" value="1"/>
</dbReference>
<keyword evidence="1" id="KW-0051">Antiviral defense</keyword>
<name>A0A7V3ZX31_UNCW3</name>
<accession>A0A7V3ZX31</accession>
<dbReference type="AlphaFoldDB" id="A0A7V3ZX31"/>
<evidence type="ECO:0000256" key="1">
    <source>
        <dbReference type="ARBA" id="ARBA00023118"/>
    </source>
</evidence>
<proteinExistence type="predicted"/>
<dbReference type="InterPro" id="IPR013414">
    <property type="entry name" value="Cas7/Cst2/DevR_sub_I-B/Tneap"/>
</dbReference>
<sequence>MMKDITVTIIFEGSALNRDEKVGGNILSIKKLQLGGKTLSFIGKSAMRHYLFTTLHRAYGWKEARVTGQGEVVQFDITQDDILTSPELDAFGYMYTIGKQRSITRKAPVGITKAVSLTEWNGDMAFYCNHDLVSRGVSQGLNVTPNPYNKEEHLSLYKVSFTIDAKRFGRDEWIVDEEPEFIGEKGELHIKLPAGSEDNEDEKANEDKKGKKVKKVVKVLNDVEQIEPGKKYKIKIFKGEGREIDSTVTVVRIDGAYKVVFEVSEVEKKRRIRELITAIRNGLYAQSSGELNTIVPLFFISAPVRVPSPIFHPYIEVEDAGIGGVYKVKGISDCLKNEWLVNGGPGSVLIIESEKIRCELKDEEKALVTSDLEEFLKKCELH</sequence>
<gene>
    <name evidence="3" type="primary">cas7i</name>
    <name evidence="3" type="ORF">ENU66_01095</name>
</gene>
<dbReference type="InterPro" id="IPR010154">
    <property type="entry name" value="CRISPR-assoc_Cas7/Cst2/DevR"/>
</dbReference>
<dbReference type="NCBIfam" id="TIGR01875">
    <property type="entry name" value="cas_MJ0381"/>
    <property type="match status" value="1"/>
</dbReference>
<evidence type="ECO:0000256" key="2">
    <source>
        <dbReference type="ARBA" id="ARBA00025626"/>
    </source>
</evidence>
<dbReference type="GO" id="GO:0051607">
    <property type="term" value="P:defense response to virus"/>
    <property type="evidence" value="ECO:0007669"/>
    <property type="project" value="UniProtKB-KW"/>
</dbReference>
<organism evidence="3">
    <name type="scientific">candidate division WOR-3 bacterium</name>
    <dbReference type="NCBI Taxonomy" id="2052148"/>
    <lineage>
        <taxon>Bacteria</taxon>
        <taxon>Bacteria division WOR-3</taxon>
    </lineage>
</organism>
<comment type="function">
    <text evidence="2">CRISPR (clustered regularly interspaced short palindromic repeat) is an adaptive immune system that provides protection against mobile genetic elements (viruses, transposable elements and conjugative plasmids). CRISPR clusters contain spacers, sequences complementary to antecedent mobile elements, and target invading nucleic acids. CRISPR clusters are transcribed and processed into CRISPR RNA (crRNA).</text>
</comment>
<reference evidence="3" key="1">
    <citation type="journal article" date="2020" name="mSystems">
        <title>Genome- and Community-Level Interaction Insights into Carbon Utilization and Element Cycling Functions of Hydrothermarchaeota in Hydrothermal Sediment.</title>
        <authorList>
            <person name="Zhou Z."/>
            <person name="Liu Y."/>
            <person name="Xu W."/>
            <person name="Pan J."/>
            <person name="Luo Z.H."/>
            <person name="Li M."/>
        </authorList>
    </citation>
    <scope>NUCLEOTIDE SEQUENCE [LARGE SCALE GENOMIC DNA]</scope>
    <source>
        <strain evidence="3">SpSt-69</strain>
    </source>
</reference>
<evidence type="ECO:0000313" key="3">
    <source>
        <dbReference type="EMBL" id="HGL16925.1"/>
    </source>
</evidence>
<dbReference type="EMBL" id="DTDJ01000012">
    <property type="protein sequence ID" value="HGL16925.1"/>
    <property type="molecule type" value="Genomic_DNA"/>
</dbReference>